<dbReference type="Pfam" id="PF11977">
    <property type="entry name" value="RNase_Zc3h12a"/>
    <property type="match status" value="1"/>
</dbReference>
<feature type="region of interest" description="Disordered" evidence="10">
    <location>
        <begin position="113"/>
        <end position="146"/>
    </location>
</feature>
<comment type="caution">
    <text evidence="13">The sequence shown here is derived from an EMBL/GenBank/DDBJ whole genome shotgun (WGS) entry which is preliminary data.</text>
</comment>
<dbReference type="InterPro" id="IPR021869">
    <property type="entry name" value="RNase_Zc3h12_NYN"/>
</dbReference>
<dbReference type="InterPro" id="IPR040546">
    <property type="entry name" value="Rege-1_UBA-like"/>
</dbReference>
<evidence type="ECO:0000256" key="5">
    <source>
        <dbReference type="ARBA" id="ARBA00022759"/>
    </source>
</evidence>
<feature type="non-terminal residue" evidence="13">
    <location>
        <position position="324"/>
    </location>
</feature>
<evidence type="ECO:0000256" key="3">
    <source>
        <dbReference type="ARBA" id="ARBA00022722"/>
    </source>
</evidence>
<keyword evidence="6" id="KW-0863">Zinc-finger</keyword>
<name>A0A8J4U5P2_CLAMG</name>
<evidence type="ECO:0000256" key="4">
    <source>
        <dbReference type="ARBA" id="ARBA00022723"/>
    </source>
</evidence>
<keyword evidence="14" id="KW-1185">Reference proteome</keyword>
<evidence type="ECO:0000256" key="6">
    <source>
        <dbReference type="ARBA" id="ARBA00022771"/>
    </source>
</evidence>
<evidence type="ECO:0000256" key="10">
    <source>
        <dbReference type="SAM" id="MobiDB-lite"/>
    </source>
</evidence>
<proteinExistence type="inferred from homology"/>
<sequence length="324" mass="36737">MSIGASLIPAAFPPDLDSYLWPGFCSTVCASSFIHPDLLTWASSRCPAKLYHRMEQNQPEEHANPSCEFQPQLDLFRKLGFSDAQIHAVILKLGLHTDTDRILGELIQVRATETEDSHGPTALASSDENQRNSPSVSSLPVEQEDTTLDEDALRPIVIDGSNVAMSHGNKEVFSCLGIQLAVKYFLDRGHTDVTVFVPSWRREQPRPDVPITDQQILRELERKKILVFTPSRRVAGKRVVCYDDRFIVKLAYDVDGIIVSNDTYRDLQGEKPEWKRFIEEKLLMYSFVNDKFMLPDDPLGRHGPTLENFLRKNPRAAKKLPCPY</sequence>
<dbReference type="Pfam" id="PF18039">
    <property type="entry name" value="UBA_6"/>
    <property type="match status" value="1"/>
</dbReference>
<evidence type="ECO:0000256" key="9">
    <source>
        <dbReference type="ARBA" id="ARBA00022842"/>
    </source>
</evidence>
<dbReference type="OrthoDB" id="392925at2759"/>
<dbReference type="PANTHER" id="PTHR12876">
    <property type="entry name" value="N4BP1-RELATED"/>
    <property type="match status" value="1"/>
</dbReference>
<accession>A0A8J4U5P2</accession>
<dbReference type="EMBL" id="QNUK01000492">
    <property type="protein sequence ID" value="KAF5892572.1"/>
    <property type="molecule type" value="Genomic_DNA"/>
</dbReference>
<dbReference type="PANTHER" id="PTHR12876:SF10">
    <property type="entry name" value="ENDORIBONUCLEASE ZC3H12A"/>
    <property type="match status" value="1"/>
</dbReference>
<protein>
    <submittedName>
        <fullName evidence="13">Ribonuclease ZC3H12A-like</fullName>
    </submittedName>
</protein>
<keyword evidence="3" id="KW-0540">Nuclease</keyword>
<evidence type="ECO:0000313" key="13">
    <source>
        <dbReference type="EMBL" id="KAF5892572.1"/>
    </source>
</evidence>
<keyword evidence="8" id="KW-0862">Zinc</keyword>
<evidence type="ECO:0000256" key="7">
    <source>
        <dbReference type="ARBA" id="ARBA00022801"/>
    </source>
</evidence>
<dbReference type="GO" id="GO:0003729">
    <property type="term" value="F:mRNA binding"/>
    <property type="evidence" value="ECO:0007669"/>
    <property type="project" value="TreeGrafter"/>
</dbReference>
<evidence type="ECO:0000256" key="1">
    <source>
        <dbReference type="ARBA" id="ARBA00001946"/>
    </source>
</evidence>
<dbReference type="Proteomes" id="UP000727407">
    <property type="component" value="Unassembled WGS sequence"/>
</dbReference>
<evidence type="ECO:0000256" key="8">
    <source>
        <dbReference type="ARBA" id="ARBA00022833"/>
    </source>
</evidence>
<dbReference type="InterPro" id="IPR051101">
    <property type="entry name" value="ZC3H12/N4BP1_RNase_Reg"/>
</dbReference>
<keyword evidence="5" id="KW-0255">Endonuclease</keyword>
<feature type="domain" description="RNase NYN" evidence="11">
    <location>
        <begin position="153"/>
        <end position="308"/>
    </location>
</feature>
<dbReference type="CDD" id="cd18729">
    <property type="entry name" value="PIN_Zc3h12-like"/>
    <property type="match status" value="1"/>
</dbReference>
<keyword evidence="9" id="KW-0460">Magnesium</keyword>
<dbReference type="GO" id="GO:0008270">
    <property type="term" value="F:zinc ion binding"/>
    <property type="evidence" value="ECO:0007669"/>
    <property type="project" value="UniProtKB-KW"/>
</dbReference>
<feature type="domain" description="Rege-1 UBA-like" evidence="12">
    <location>
        <begin position="70"/>
        <end position="108"/>
    </location>
</feature>
<dbReference type="FunFam" id="3.40.50.11980:FF:000001">
    <property type="entry name" value="ZC3H12A isoform 1"/>
    <property type="match status" value="1"/>
</dbReference>
<dbReference type="AlphaFoldDB" id="A0A8J4U5P2"/>
<dbReference type="GO" id="GO:0036464">
    <property type="term" value="C:cytoplasmic ribonucleoprotein granule"/>
    <property type="evidence" value="ECO:0007669"/>
    <property type="project" value="TreeGrafter"/>
</dbReference>
<dbReference type="Gene3D" id="3.40.50.11980">
    <property type="match status" value="1"/>
</dbReference>
<evidence type="ECO:0000313" key="14">
    <source>
        <dbReference type="Proteomes" id="UP000727407"/>
    </source>
</evidence>
<dbReference type="GO" id="GO:0016787">
    <property type="term" value="F:hydrolase activity"/>
    <property type="evidence" value="ECO:0007669"/>
    <property type="project" value="UniProtKB-KW"/>
</dbReference>
<evidence type="ECO:0000259" key="12">
    <source>
        <dbReference type="Pfam" id="PF18039"/>
    </source>
</evidence>
<feature type="compositionally biased region" description="Polar residues" evidence="10">
    <location>
        <begin position="123"/>
        <end position="140"/>
    </location>
</feature>
<gene>
    <name evidence="13" type="ORF">DAT39_017726</name>
</gene>
<keyword evidence="4" id="KW-0479">Metal-binding</keyword>
<comment type="cofactor">
    <cofactor evidence="1">
        <name>Mg(2+)</name>
        <dbReference type="ChEBI" id="CHEBI:18420"/>
    </cofactor>
</comment>
<reference evidence="13" key="1">
    <citation type="submission" date="2020-07" db="EMBL/GenBank/DDBJ databases">
        <title>Clarias magur genome sequencing, assembly and annotation.</title>
        <authorList>
            <person name="Kushwaha B."/>
            <person name="Kumar R."/>
            <person name="Das P."/>
            <person name="Joshi C.G."/>
            <person name="Kumar D."/>
            <person name="Nagpure N.S."/>
            <person name="Pandey M."/>
            <person name="Agarwal S."/>
            <person name="Srivastava S."/>
            <person name="Singh M."/>
            <person name="Sahoo L."/>
            <person name="Jayasankar P."/>
            <person name="Meher P.K."/>
            <person name="Koringa P.G."/>
            <person name="Iquebal M.A."/>
            <person name="Das S.P."/>
            <person name="Bit A."/>
            <person name="Patnaik S."/>
            <person name="Patel N."/>
            <person name="Shah T.M."/>
            <person name="Hinsu A."/>
            <person name="Jena J.K."/>
        </authorList>
    </citation>
    <scope>NUCLEOTIDE SEQUENCE</scope>
    <source>
        <strain evidence="13">CIFAMagur01</strain>
        <tissue evidence="13">Testis</tissue>
    </source>
</reference>
<dbReference type="GO" id="GO:0004521">
    <property type="term" value="F:RNA endonuclease activity"/>
    <property type="evidence" value="ECO:0007669"/>
    <property type="project" value="TreeGrafter"/>
</dbReference>
<dbReference type="GO" id="GO:0005634">
    <property type="term" value="C:nucleus"/>
    <property type="evidence" value="ECO:0007669"/>
    <property type="project" value="TreeGrafter"/>
</dbReference>
<comment type="similarity">
    <text evidence="2">Belongs to the ZC3H12 family.</text>
</comment>
<organism evidence="13 14">
    <name type="scientific">Clarias magur</name>
    <name type="common">Asian catfish</name>
    <name type="synonym">Macropteronotus magur</name>
    <dbReference type="NCBI Taxonomy" id="1594786"/>
    <lineage>
        <taxon>Eukaryota</taxon>
        <taxon>Metazoa</taxon>
        <taxon>Chordata</taxon>
        <taxon>Craniata</taxon>
        <taxon>Vertebrata</taxon>
        <taxon>Euteleostomi</taxon>
        <taxon>Actinopterygii</taxon>
        <taxon>Neopterygii</taxon>
        <taxon>Teleostei</taxon>
        <taxon>Ostariophysi</taxon>
        <taxon>Siluriformes</taxon>
        <taxon>Clariidae</taxon>
        <taxon>Clarias</taxon>
    </lineage>
</organism>
<evidence type="ECO:0000259" key="11">
    <source>
        <dbReference type="Pfam" id="PF11977"/>
    </source>
</evidence>
<dbReference type="GO" id="GO:0061158">
    <property type="term" value="P:3'-UTR-mediated mRNA destabilization"/>
    <property type="evidence" value="ECO:0007669"/>
    <property type="project" value="TreeGrafter"/>
</dbReference>
<keyword evidence="7" id="KW-0378">Hydrolase</keyword>
<evidence type="ECO:0000256" key="2">
    <source>
        <dbReference type="ARBA" id="ARBA00010922"/>
    </source>
</evidence>